<dbReference type="PANTHER" id="PTHR43441:SF11">
    <property type="entry name" value="RIBOSOMAL-PROTEIN-SERINE ACETYLTRANSFERASE"/>
    <property type="match status" value="1"/>
</dbReference>
<dbReference type="EMBL" id="WWCJ01000024">
    <property type="protein sequence ID" value="MYN05067.1"/>
    <property type="molecule type" value="Genomic_DNA"/>
</dbReference>
<keyword evidence="3" id="KW-1185">Reference proteome</keyword>
<proteinExistence type="predicted"/>
<dbReference type="GO" id="GO:0008999">
    <property type="term" value="F:protein-N-terminal-alanine acetyltransferase activity"/>
    <property type="evidence" value="ECO:0007669"/>
    <property type="project" value="TreeGrafter"/>
</dbReference>
<dbReference type="SUPFAM" id="SSF55729">
    <property type="entry name" value="Acyl-CoA N-acyltransferases (Nat)"/>
    <property type="match status" value="1"/>
</dbReference>
<dbReference type="InterPro" id="IPR016181">
    <property type="entry name" value="Acyl_CoA_acyltransferase"/>
</dbReference>
<organism evidence="2 3">
    <name type="scientific">Pseudoduganella guangdongensis</name>
    <dbReference type="NCBI Taxonomy" id="2692179"/>
    <lineage>
        <taxon>Bacteria</taxon>
        <taxon>Pseudomonadati</taxon>
        <taxon>Pseudomonadota</taxon>
        <taxon>Betaproteobacteria</taxon>
        <taxon>Burkholderiales</taxon>
        <taxon>Oxalobacteraceae</taxon>
        <taxon>Telluria group</taxon>
        <taxon>Pseudoduganella</taxon>
    </lineage>
</organism>
<evidence type="ECO:0000259" key="1">
    <source>
        <dbReference type="PROSITE" id="PS51186"/>
    </source>
</evidence>
<evidence type="ECO:0000313" key="2">
    <source>
        <dbReference type="EMBL" id="MYN05067.1"/>
    </source>
</evidence>
<dbReference type="GO" id="GO:0005737">
    <property type="term" value="C:cytoplasm"/>
    <property type="evidence" value="ECO:0007669"/>
    <property type="project" value="TreeGrafter"/>
</dbReference>
<feature type="domain" description="N-acetyltransferase" evidence="1">
    <location>
        <begin position="1"/>
        <end position="168"/>
    </location>
</feature>
<dbReference type="PANTHER" id="PTHR43441">
    <property type="entry name" value="RIBOSOMAL-PROTEIN-SERINE ACETYLTRANSFERASE"/>
    <property type="match status" value="1"/>
</dbReference>
<evidence type="ECO:0000313" key="3">
    <source>
        <dbReference type="Proteomes" id="UP000448575"/>
    </source>
</evidence>
<dbReference type="GO" id="GO:1990189">
    <property type="term" value="F:protein N-terminal-serine acetyltransferase activity"/>
    <property type="evidence" value="ECO:0007669"/>
    <property type="project" value="TreeGrafter"/>
</dbReference>
<dbReference type="Proteomes" id="UP000448575">
    <property type="component" value="Unassembled WGS sequence"/>
</dbReference>
<dbReference type="RefSeq" id="WP_161028017.1">
    <property type="nucleotide sequence ID" value="NZ_WWCJ01000024.1"/>
</dbReference>
<keyword evidence="2" id="KW-0808">Transferase</keyword>
<dbReference type="PROSITE" id="PS51186">
    <property type="entry name" value="GNAT"/>
    <property type="match status" value="1"/>
</dbReference>
<dbReference type="Gene3D" id="3.40.630.30">
    <property type="match status" value="1"/>
</dbReference>
<reference evidence="2 3" key="1">
    <citation type="submission" date="2019-12" db="EMBL/GenBank/DDBJ databases">
        <title>Novel species isolated from a subtropical stream in China.</title>
        <authorList>
            <person name="Lu H."/>
        </authorList>
    </citation>
    <scope>NUCLEOTIDE SEQUENCE [LARGE SCALE GENOMIC DNA]</scope>
    <source>
        <strain evidence="2 3">DS3</strain>
    </source>
</reference>
<protein>
    <submittedName>
        <fullName evidence="2">GNAT family N-acetyltransferase</fullName>
    </submittedName>
</protein>
<dbReference type="Pfam" id="PF13302">
    <property type="entry name" value="Acetyltransf_3"/>
    <property type="match status" value="1"/>
</dbReference>
<sequence length="168" mass="18314">MLIRTIRPTDVPALLAFEHANRTWFESHVDARSPDFYSLAGVAAHVDDYLDRHAAGSMHPCLLVADDGAILGRCNLKDINPATHRAEVGYRIAADACGRGLASVALRHLMELAYGQWQLTGLDAHVTVANAASTRVLERAGFTLAGPSPYQARVAGRLLDCLRYRHQA</sequence>
<name>A0A6N9HP51_9BURK</name>
<dbReference type="AlphaFoldDB" id="A0A6N9HP51"/>
<accession>A0A6N9HP51</accession>
<dbReference type="InterPro" id="IPR051908">
    <property type="entry name" value="Ribosomal_N-acetyltransferase"/>
</dbReference>
<dbReference type="InterPro" id="IPR000182">
    <property type="entry name" value="GNAT_dom"/>
</dbReference>
<gene>
    <name evidence="2" type="ORF">GTP41_23510</name>
</gene>
<comment type="caution">
    <text evidence="2">The sequence shown here is derived from an EMBL/GenBank/DDBJ whole genome shotgun (WGS) entry which is preliminary data.</text>
</comment>